<dbReference type="InterPro" id="IPR001709">
    <property type="entry name" value="Flavoprot_Pyr_Nucl_cyt_Rdtase"/>
</dbReference>
<dbReference type="InterPro" id="IPR050415">
    <property type="entry name" value="MRET"/>
</dbReference>
<dbReference type="InterPro" id="IPR036010">
    <property type="entry name" value="2Fe-2S_ferredoxin-like_sf"/>
</dbReference>
<sequence>MENSVKIHKVIRETRDAITLQFENHPSLRNYSPGQFINIYGEVDNETISRSYSFSSSPLAGERPSVTIKKMAGGRLSRQLVETVGQGDSLTVSEPAGRFGLRNEGSPVKHMIFIAGGSGITPLFSMIKTILNSKSQQQAPPLVTLLYSNKEPDTVIFGDRLDELEAQNPGRFSVIHFLQKWEANRQMDNVHHGYINKARLAAFLDSGYSDATEIYLCGPEAMMQAILKDLEALNFDLSKVYSESYQPTVALSQFEAESNVRRSEVTFLKGAESFSLELSSDEFILQTGLNKGLQLPHSCKEAMCGACKVKLLSGKVNMVENYALTDSQLKEGYVLLCSGKPGSEAITLSYT</sequence>
<keyword evidence="2" id="KW-0285">Flavoprotein</keyword>
<dbReference type="Pfam" id="PF00970">
    <property type="entry name" value="FAD_binding_6"/>
    <property type="match status" value="1"/>
</dbReference>
<dbReference type="InterPro" id="IPR006058">
    <property type="entry name" value="2Fe2S_fd_BS"/>
</dbReference>
<dbReference type="InterPro" id="IPR012675">
    <property type="entry name" value="Beta-grasp_dom_sf"/>
</dbReference>
<dbReference type="PROSITE" id="PS00197">
    <property type="entry name" value="2FE2S_FER_1"/>
    <property type="match status" value="1"/>
</dbReference>
<dbReference type="SUPFAM" id="SSF63380">
    <property type="entry name" value="Riboflavin synthase domain-like"/>
    <property type="match status" value="1"/>
</dbReference>
<proteinExistence type="predicted"/>
<dbReference type="PANTHER" id="PTHR47354:SF8">
    <property type="entry name" value="1,2-PHENYLACETYL-COA EPOXIDASE, SUBUNIT E"/>
    <property type="match status" value="1"/>
</dbReference>
<evidence type="ECO:0000256" key="6">
    <source>
        <dbReference type="ARBA" id="ARBA00023002"/>
    </source>
</evidence>
<dbReference type="Pfam" id="PF00175">
    <property type="entry name" value="NAD_binding_1"/>
    <property type="match status" value="1"/>
</dbReference>
<keyword evidence="7" id="KW-0408">Iron</keyword>
<comment type="cofactor">
    <cofactor evidence="1">
        <name>FAD</name>
        <dbReference type="ChEBI" id="CHEBI:57692"/>
    </cofactor>
</comment>
<dbReference type="Gene3D" id="2.40.30.10">
    <property type="entry name" value="Translation factors"/>
    <property type="match status" value="1"/>
</dbReference>
<keyword evidence="6" id="KW-0560">Oxidoreductase</keyword>
<dbReference type="PROSITE" id="PS51085">
    <property type="entry name" value="2FE2S_FER_2"/>
    <property type="match status" value="1"/>
</dbReference>
<evidence type="ECO:0000256" key="5">
    <source>
        <dbReference type="ARBA" id="ARBA00022827"/>
    </source>
</evidence>
<dbReference type="Gene3D" id="3.10.20.30">
    <property type="match status" value="1"/>
</dbReference>
<protein>
    <submittedName>
        <fullName evidence="11">Iron-sulfur cluster-binding domain-containing protein</fullName>
    </submittedName>
</protein>
<dbReference type="InterPro" id="IPR001041">
    <property type="entry name" value="2Fe-2S_ferredoxin-type"/>
</dbReference>
<dbReference type="Pfam" id="PF00111">
    <property type="entry name" value="Fer2"/>
    <property type="match status" value="1"/>
</dbReference>
<dbReference type="Proteomes" id="UP001302349">
    <property type="component" value="Chromosome"/>
</dbReference>
<dbReference type="Gene3D" id="3.40.50.80">
    <property type="entry name" value="Nucleotide-binding domain of ferredoxin-NADP reductase (FNR) module"/>
    <property type="match status" value="1"/>
</dbReference>
<organism evidence="11 12">
    <name type="scientific">Imperialibacter roseus</name>
    <dbReference type="NCBI Taxonomy" id="1324217"/>
    <lineage>
        <taxon>Bacteria</taxon>
        <taxon>Pseudomonadati</taxon>
        <taxon>Bacteroidota</taxon>
        <taxon>Cytophagia</taxon>
        <taxon>Cytophagales</taxon>
        <taxon>Flammeovirgaceae</taxon>
        <taxon>Imperialibacter</taxon>
    </lineage>
</organism>
<evidence type="ECO:0000256" key="4">
    <source>
        <dbReference type="ARBA" id="ARBA00022723"/>
    </source>
</evidence>
<keyword evidence="4" id="KW-0479">Metal-binding</keyword>
<keyword evidence="12" id="KW-1185">Reference proteome</keyword>
<evidence type="ECO:0000256" key="7">
    <source>
        <dbReference type="ARBA" id="ARBA00023004"/>
    </source>
</evidence>
<dbReference type="SUPFAM" id="SSF52343">
    <property type="entry name" value="Ferredoxin reductase-like, C-terminal NADP-linked domain"/>
    <property type="match status" value="1"/>
</dbReference>
<dbReference type="RefSeq" id="WP_317491153.1">
    <property type="nucleotide sequence ID" value="NZ_CP136051.1"/>
</dbReference>
<evidence type="ECO:0000313" key="11">
    <source>
        <dbReference type="EMBL" id="WOK08515.1"/>
    </source>
</evidence>
<dbReference type="InterPro" id="IPR017927">
    <property type="entry name" value="FAD-bd_FR_type"/>
</dbReference>
<dbReference type="PRINTS" id="PR00410">
    <property type="entry name" value="PHEHYDRXLASE"/>
</dbReference>
<feature type="domain" description="2Fe-2S ferredoxin-type" evidence="9">
    <location>
        <begin position="263"/>
        <end position="351"/>
    </location>
</feature>
<evidence type="ECO:0000259" key="10">
    <source>
        <dbReference type="PROSITE" id="PS51384"/>
    </source>
</evidence>
<reference evidence="11 12" key="1">
    <citation type="journal article" date="2023" name="Microbiol. Resour. Announc.">
        <title>Complete Genome Sequence of Imperialibacter roseus strain P4T.</title>
        <authorList>
            <person name="Tizabi D.R."/>
            <person name="Bachvaroff T."/>
            <person name="Hill R.T."/>
        </authorList>
    </citation>
    <scope>NUCLEOTIDE SEQUENCE [LARGE SCALE GENOMIC DNA]</scope>
    <source>
        <strain evidence="11 12">P4T</strain>
    </source>
</reference>
<evidence type="ECO:0000256" key="8">
    <source>
        <dbReference type="ARBA" id="ARBA00023014"/>
    </source>
</evidence>
<dbReference type="CDD" id="cd00207">
    <property type="entry name" value="fer2"/>
    <property type="match status" value="1"/>
</dbReference>
<dbReference type="PRINTS" id="PR00371">
    <property type="entry name" value="FPNCR"/>
</dbReference>
<dbReference type="InterPro" id="IPR017938">
    <property type="entry name" value="Riboflavin_synthase-like_b-brl"/>
</dbReference>
<evidence type="ECO:0000256" key="2">
    <source>
        <dbReference type="ARBA" id="ARBA00022630"/>
    </source>
</evidence>
<keyword evidence="5" id="KW-0274">FAD</keyword>
<gene>
    <name evidence="11" type="ORF">RT717_07690</name>
</gene>
<dbReference type="InterPro" id="IPR039261">
    <property type="entry name" value="FNR_nucleotide-bd"/>
</dbReference>
<dbReference type="PROSITE" id="PS51384">
    <property type="entry name" value="FAD_FR"/>
    <property type="match status" value="1"/>
</dbReference>
<evidence type="ECO:0000256" key="3">
    <source>
        <dbReference type="ARBA" id="ARBA00022714"/>
    </source>
</evidence>
<keyword evidence="3" id="KW-0001">2Fe-2S</keyword>
<dbReference type="InterPro" id="IPR001433">
    <property type="entry name" value="OxRdtase_FAD/NAD-bd"/>
</dbReference>
<dbReference type="PANTHER" id="PTHR47354">
    <property type="entry name" value="NADH OXIDOREDUCTASE HCR"/>
    <property type="match status" value="1"/>
</dbReference>
<evidence type="ECO:0000313" key="12">
    <source>
        <dbReference type="Proteomes" id="UP001302349"/>
    </source>
</evidence>
<feature type="domain" description="FAD-binding FR-type" evidence="10">
    <location>
        <begin position="1"/>
        <end position="102"/>
    </location>
</feature>
<evidence type="ECO:0000259" key="9">
    <source>
        <dbReference type="PROSITE" id="PS51085"/>
    </source>
</evidence>
<name>A0ABZ0IX54_9BACT</name>
<dbReference type="EMBL" id="CP136051">
    <property type="protein sequence ID" value="WOK08515.1"/>
    <property type="molecule type" value="Genomic_DNA"/>
</dbReference>
<accession>A0ABZ0IX54</accession>
<evidence type="ECO:0000256" key="1">
    <source>
        <dbReference type="ARBA" id="ARBA00001974"/>
    </source>
</evidence>
<dbReference type="InterPro" id="IPR008333">
    <property type="entry name" value="Cbr1-like_FAD-bd_dom"/>
</dbReference>
<dbReference type="SUPFAM" id="SSF54292">
    <property type="entry name" value="2Fe-2S ferredoxin-like"/>
    <property type="match status" value="1"/>
</dbReference>
<keyword evidence="8" id="KW-0411">Iron-sulfur</keyword>